<evidence type="ECO:0000313" key="2">
    <source>
        <dbReference type="EMBL" id="EKD66375.1"/>
    </source>
</evidence>
<comment type="caution">
    <text evidence="2">The sequence shown here is derived from an EMBL/GenBank/DDBJ whole genome shotgun (WGS) entry which is preliminary data.</text>
</comment>
<dbReference type="EMBL" id="AMFJ01021635">
    <property type="protein sequence ID" value="EKD66375.1"/>
    <property type="molecule type" value="Genomic_DNA"/>
</dbReference>
<sequence length="287" mass="35769">MFWFWKKKESIFDIIKKNISSQVSLWLLPIFFWILYQFNALQYTNLSFFSYSQVINDTIVFLPITLTFFLGIFWSYYFILLNKNKQVQDCLYIVFIIVISCWIIYFLKDFKTTWNNFIDILFLSFWYLALSNLLFLWIYWIYILFWSEQKDNIYKWLNWVKKSKYLIIFSIVLWIFFISYLSKMISQNINKNLCIEHFWKVFNVKYINDKYIFTDNLIFKNDKSVYYQNYICDKANDVNIKYFKPSWKCIKINWFPDNNMDYLETDDWLIKNKWYDLYLSWKCIDDK</sequence>
<name>K2AE95_9BACT</name>
<feature type="transmembrane region" description="Helical" evidence="1">
    <location>
        <begin position="90"/>
        <end position="108"/>
    </location>
</feature>
<keyword evidence="1" id="KW-0472">Membrane</keyword>
<feature type="transmembrane region" description="Helical" evidence="1">
    <location>
        <begin position="21"/>
        <end position="38"/>
    </location>
</feature>
<organism evidence="2">
    <name type="scientific">uncultured bacterium</name>
    <name type="common">gcode 4</name>
    <dbReference type="NCBI Taxonomy" id="1234023"/>
    <lineage>
        <taxon>Bacteria</taxon>
        <taxon>environmental samples</taxon>
    </lineage>
</organism>
<feature type="transmembrane region" description="Helical" evidence="1">
    <location>
        <begin position="58"/>
        <end position="78"/>
    </location>
</feature>
<gene>
    <name evidence="2" type="ORF">ACD_49C00049G0008</name>
</gene>
<evidence type="ECO:0000256" key="1">
    <source>
        <dbReference type="SAM" id="Phobius"/>
    </source>
</evidence>
<dbReference type="AlphaFoldDB" id="K2AE95"/>
<accession>K2AE95</accession>
<keyword evidence="1" id="KW-1133">Transmembrane helix</keyword>
<reference evidence="2" key="1">
    <citation type="journal article" date="2012" name="Science">
        <title>Fermentation, hydrogen, and sulfur metabolism in multiple uncultivated bacterial phyla.</title>
        <authorList>
            <person name="Wrighton K.C."/>
            <person name="Thomas B.C."/>
            <person name="Sharon I."/>
            <person name="Miller C.S."/>
            <person name="Castelle C.J."/>
            <person name="VerBerkmoes N.C."/>
            <person name="Wilkins M.J."/>
            <person name="Hettich R.L."/>
            <person name="Lipton M.S."/>
            <person name="Williams K.H."/>
            <person name="Long P.E."/>
            <person name="Banfield J.F."/>
        </authorList>
    </citation>
    <scope>NUCLEOTIDE SEQUENCE [LARGE SCALE GENOMIC DNA]</scope>
</reference>
<keyword evidence="1" id="KW-0812">Transmembrane</keyword>
<feature type="transmembrane region" description="Helical" evidence="1">
    <location>
        <begin position="120"/>
        <end position="145"/>
    </location>
</feature>
<proteinExistence type="predicted"/>
<feature type="transmembrane region" description="Helical" evidence="1">
    <location>
        <begin position="165"/>
        <end position="182"/>
    </location>
</feature>
<protein>
    <submittedName>
        <fullName evidence="2">Uncharacterized protein</fullName>
    </submittedName>
</protein>